<dbReference type="AlphaFoldDB" id="A0A834HVF0"/>
<keyword evidence="2" id="KW-1185">Reference proteome</keyword>
<name>A0A834HVF0_RHYFE</name>
<evidence type="ECO:0000313" key="2">
    <source>
        <dbReference type="Proteomes" id="UP000625711"/>
    </source>
</evidence>
<dbReference type="EMBL" id="JAACXV010014339">
    <property type="protein sequence ID" value="KAF7268173.1"/>
    <property type="molecule type" value="Genomic_DNA"/>
</dbReference>
<dbReference type="Proteomes" id="UP000625711">
    <property type="component" value="Unassembled WGS sequence"/>
</dbReference>
<protein>
    <submittedName>
        <fullName evidence="1">Uncharacterized protein</fullName>
    </submittedName>
</protein>
<sequence length="83" mass="9116">MTPLAFLPPGSPSSRVIRQERNTGRVLPTPLLFYRAVKRSLTLIVSKSSHSTTPDTTPERIRPISDLLDNSVASAVSVYLPIQ</sequence>
<organism evidence="1 2">
    <name type="scientific">Rhynchophorus ferrugineus</name>
    <name type="common">Red palm weevil</name>
    <name type="synonym">Curculio ferrugineus</name>
    <dbReference type="NCBI Taxonomy" id="354439"/>
    <lineage>
        <taxon>Eukaryota</taxon>
        <taxon>Metazoa</taxon>
        <taxon>Ecdysozoa</taxon>
        <taxon>Arthropoda</taxon>
        <taxon>Hexapoda</taxon>
        <taxon>Insecta</taxon>
        <taxon>Pterygota</taxon>
        <taxon>Neoptera</taxon>
        <taxon>Endopterygota</taxon>
        <taxon>Coleoptera</taxon>
        <taxon>Polyphaga</taxon>
        <taxon>Cucujiformia</taxon>
        <taxon>Curculionidae</taxon>
        <taxon>Dryophthorinae</taxon>
        <taxon>Rhynchophorus</taxon>
    </lineage>
</organism>
<comment type="caution">
    <text evidence="1">The sequence shown here is derived from an EMBL/GenBank/DDBJ whole genome shotgun (WGS) entry which is preliminary data.</text>
</comment>
<gene>
    <name evidence="1" type="ORF">GWI33_018635</name>
</gene>
<proteinExistence type="predicted"/>
<accession>A0A834HVF0</accession>
<reference evidence="1" key="1">
    <citation type="submission" date="2020-08" db="EMBL/GenBank/DDBJ databases">
        <title>Genome sequencing and assembly of the red palm weevil Rhynchophorus ferrugineus.</title>
        <authorList>
            <person name="Dias G.B."/>
            <person name="Bergman C.M."/>
            <person name="Manee M."/>
        </authorList>
    </citation>
    <scope>NUCLEOTIDE SEQUENCE</scope>
    <source>
        <strain evidence="1">AA-2017</strain>
        <tissue evidence="1">Whole larva</tissue>
    </source>
</reference>
<evidence type="ECO:0000313" key="1">
    <source>
        <dbReference type="EMBL" id="KAF7268173.1"/>
    </source>
</evidence>